<sequence>MNADMTMLDALAIGMIVTSLAVFGLRSLKLSVIVYAIETLLLVGIFAMLASKFNASQLSMWAVVAFFTKVLFVPAILLWLIKKLNVVSEDEPVGGFFVSPVIAMGFSLALAMSINPIFLKFSLIQEKIMLLAAVCVFMMGVFGFMLRNSFIKQILAYCLFENGIHLSLALMAYNSNELVELGILTDAIFAVIIMSVLAIRFYKAYGSLDTSKATNLRG</sequence>
<dbReference type="PANTHER" id="PTHR38601">
    <property type="entry name" value="HYDROGENASE-4 COMPONENT E"/>
    <property type="match status" value="1"/>
</dbReference>
<dbReference type="GO" id="GO:0005886">
    <property type="term" value="C:plasma membrane"/>
    <property type="evidence" value="ECO:0007669"/>
    <property type="project" value="UniProtKB-SubCell"/>
</dbReference>
<keyword evidence="2" id="KW-1003">Cell membrane</keyword>
<name>M3H0E0_9BACT</name>
<dbReference type="Gene3D" id="1.10.287.3510">
    <property type="match status" value="1"/>
</dbReference>
<evidence type="ECO:0000313" key="7">
    <source>
        <dbReference type="EMBL" id="EMG31170.1"/>
    </source>
</evidence>
<dbReference type="InterPro" id="IPR038730">
    <property type="entry name" value="HyfE-like"/>
</dbReference>
<evidence type="ECO:0000256" key="2">
    <source>
        <dbReference type="ARBA" id="ARBA00022475"/>
    </source>
</evidence>
<evidence type="ECO:0000256" key="1">
    <source>
        <dbReference type="ARBA" id="ARBA00004651"/>
    </source>
</evidence>
<dbReference type="Proteomes" id="UP000011782">
    <property type="component" value="Unassembled WGS sequence"/>
</dbReference>
<evidence type="ECO:0000256" key="5">
    <source>
        <dbReference type="ARBA" id="ARBA00023136"/>
    </source>
</evidence>
<feature type="transmembrane region" description="Helical" evidence="6">
    <location>
        <begin position="32"/>
        <end position="53"/>
    </location>
</feature>
<feature type="transmembrane region" description="Helical" evidence="6">
    <location>
        <begin position="59"/>
        <end position="81"/>
    </location>
</feature>
<dbReference type="AlphaFoldDB" id="M3H0E0"/>
<dbReference type="InterPro" id="IPR039428">
    <property type="entry name" value="NUOK/Mnh_C1-like"/>
</dbReference>
<gene>
    <name evidence="7" type="primary">hyfE</name>
    <name evidence="7" type="ORF">H740_02727</name>
</gene>
<protein>
    <submittedName>
        <fullName evidence="7">Hydrogenase 4 membrane subunit</fullName>
    </submittedName>
</protein>
<proteinExistence type="predicted"/>
<dbReference type="PATRIC" id="fig|1073353.3.peg.585"/>
<organism evidence="7 8">
    <name type="scientific">Campylobacter showae CC57C</name>
    <dbReference type="NCBI Taxonomy" id="1073353"/>
    <lineage>
        <taxon>Bacteria</taxon>
        <taxon>Pseudomonadati</taxon>
        <taxon>Campylobacterota</taxon>
        <taxon>Epsilonproteobacteria</taxon>
        <taxon>Campylobacterales</taxon>
        <taxon>Campylobacteraceae</taxon>
        <taxon>Campylobacter</taxon>
    </lineage>
</organism>
<feature type="transmembrane region" description="Helical" evidence="6">
    <location>
        <begin position="6"/>
        <end position="25"/>
    </location>
</feature>
<feature type="transmembrane region" description="Helical" evidence="6">
    <location>
        <begin position="128"/>
        <end position="147"/>
    </location>
</feature>
<evidence type="ECO:0000256" key="4">
    <source>
        <dbReference type="ARBA" id="ARBA00022989"/>
    </source>
</evidence>
<dbReference type="PANTHER" id="PTHR38601:SF1">
    <property type="entry name" value="HYDROGENASE-4 COMPONENT E"/>
    <property type="match status" value="1"/>
</dbReference>
<accession>M3H0E0</accession>
<keyword evidence="3 6" id="KW-0812">Transmembrane</keyword>
<feature type="transmembrane region" description="Helical" evidence="6">
    <location>
        <begin position="181"/>
        <end position="202"/>
    </location>
</feature>
<keyword evidence="4 6" id="KW-1133">Transmembrane helix</keyword>
<comment type="caution">
    <text evidence="7">The sequence shown here is derived from an EMBL/GenBank/DDBJ whole genome shotgun (WGS) entry which is preliminary data.</text>
</comment>
<evidence type="ECO:0000313" key="8">
    <source>
        <dbReference type="Proteomes" id="UP000011782"/>
    </source>
</evidence>
<keyword evidence="5 6" id="KW-0472">Membrane</keyword>
<dbReference type="NCBIfam" id="NF008556">
    <property type="entry name" value="PRK11492.1"/>
    <property type="match status" value="1"/>
</dbReference>
<feature type="transmembrane region" description="Helical" evidence="6">
    <location>
        <begin position="154"/>
        <end position="175"/>
    </location>
</feature>
<dbReference type="STRING" id="1073353.H740_02727"/>
<dbReference type="Pfam" id="PF00420">
    <property type="entry name" value="Oxidored_q2"/>
    <property type="match status" value="1"/>
</dbReference>
<evidence type="ECO:0000256" key="3">
    <source>
        <dbReference type="ARBA" id="ARBA00022692"/>
    </source>
</evidence>
<comment type="subcellular location">
    <subcellularLocation>
        <location evidence="1">Cell membrane</location>
        <topology evidence="1">Multi-pass membrane protein</topology>
    </subcellularLocation>
</comment>
<reference evidence="7 8" key="1">
    <citation type="submission" date="2013-02" db="EMBL/GenBank/DDBJ databases">
        <title>Co-occurrence of anaerobic bacteria in colorectal carcinomas.</title>
        <authorList>
            <person name="Holt R.A."/>
            <person name="Warren R.L."/>
            <person name="Allen-Vercoe E."/>
            <person name="Pleasance S."/>
            <person name="Freeman D.J."/>
            <person name="Watson P."/>
            <person name="Moore R."/>
            <person name="Cochrane K."/>
        </authorList>
    </citation>
    <scope>NUCLEOTIDE SEQUENCE [LARGE SCALE GENOMIC DNA]</scope>
    <source>
        <strain evidence="7 8">CC57C</strain>
    </source>
</reference>
<evidence type="ECO:0000256" key="6">
    <source>
        <dbReference type="SAM" id="Phobius"/>
    </source>
</evidence>
<feature type="transmembrane region" description="Helical" evidence="6">
    <location>
        <begin position="93"/>
        <end position="116"/>
    </location>
</feature>
<dbReference type="EMBL" id="AOTD01000063">
    <property type="protein sequence ID" value="EMG31170.1"/>
    <property type="molecule type" value="Genomic_DNA"/>
</dbReference>